<organism evidence="2 3">
    <name type="scientific">Ramalina farinacea</name>
    <dbReference type="NCBI Taxonomy" id="258253"/>
    <lineage>
        <taxon>Eukaryota</taxon>
        <taxon>Fungi</taxon>
        <taxon>Dikarya</taxon>
        <taxon>Ascomycota</taxon>
        <taxon>Pezizomycotina</taxon>
        <taxon>Lecanoromycetes</taxon>
        <taxon>OSLEUM clade</taxon>
        <taxon>Lecanoromycetidae</taxon>
        <taxon>Lecanorales</taxon>
        <taxon>Lecanorineae</taxon>
        <taxon>Ramalinaceae</taxon>
        <taxon>Ramalina</taxon>
    </lineage>
</organism>
<dbReference type="InterPro" id="IPR029058">
    <property type="entry name" value="AB_hydrolase_fold"/>
</dbReference>
<dbReference type="EMBL" id="JAPUFD010000012">
    <property type="protein sequence ID" value="MDI1490674.1"/>
    <property type="molecule type" value="Genomic_DNA"/>
</dbReference>
<feature type="domain" description="AB hydrolase-1" evidence="1">
    <location>
        <begin position="78"/>
        <end position="387"/>
    </location>
</feature>
<sequence>MTSSPFSVREHVVPTQYIRDYPGATLEDQEETLSLHVKQYTPQGRQGIKPGAVTIIGAHANGFPKELYEPLWQGLCLYLEGKGLEIQSIWIADVSHQGVSGILNEDKLGNDPHWNDHARDLLYMINYFRREMPRPLVGVGHSLGGCNLVNLSLMHPRLLSALVLIDPVVTGQALHLYQVQTDESNGDTLLISWPKSSAVRRDWWPSRAAAASAFKQSKFYKPWDPRVLDLWIEYGLRDVPNAVRPQHSPSSSPNNETPVTLATTKHQEVFTFVRPSWNTKFDTVSKAVKYDRAETPDLHPNATMVWPFYWSAAPVTFDNLKHLRPPVLYIFGGKSVLWWDELKKEALARTGGGVGGSGGAAEGKVKSHTIASASHLVPMEQVDEVADKAGEWLVDELQKWRKREDDWNRQWAQKSKEERSMLTPEFQNMLQGYAKISERRKAKI</sequence>
<evidence type="ECO:0000313" key="3">
    <source>
        <dbReference type="Proteomes" id="UP001161017"/>
    </source>
</evidence>
<gene>
    <name evidence="2" type="ORF">OHK93_001878</name>
</gene>
<proteinExistence type="predicted"/>
<accession>A0AA43QS27</accession>
<reference evidence="2" key="1">
    <citation type="journal article" date="2023" name="Genome Biol. Evol.">
        <title>First Whole Genome Sequence and Flow Cytometry Genome Size Data for the Lichen-Forming Fungus Ramalina farinacea (Ascomycota).</title>
        <authorList>
            <person name="Llewellyn T."/>
            <person name="Mian S."/>
            <person name="Hill R."/>
            <person name="Leitch I.J."/>
            <person name="Gaya E."/>
        </authorList>
    </citation>
    <scope>NUCLEOTIDE SEQUENCE</scope>
    <source>
        <strain evidence="2">LIQ254RAFAR</strain>
    </source>
</reference>
<dbReference type="Gene3D" id="3.40.50.1820">
    <property type="entry name" value="alpha/beta hydrolase"/>
    <property type="match status" value="1"/>
</dbReference>
<dbReference type="AlphaFoldDB" id="A0AA43QS27"/>
<name>A0AA43QS27_9LECA</name>
<evidence type="ECO:0000313" key="2">
    <source>
        <dbReference type="EMBL" id="MDI1490674.1"/>
    </source>
</evidence>
<evidence type="ECO:0000259" key="1">
    <source>
        <dbReference type="Pfam" id="PF12697"/>
    </source>
</evidence>
<dbReference type="Proteomes" id="UP001161017">
    <property type="component" value="Unassembled WGS sequence"/>
</dbReference>
<dbReference type="Pfam" id="PF12697">
    <property type="entry name" value="Abhydrolase_6"/>
    <property type="match status" value="1"/>
</dbReference>
<comment type="caution">
    <text evidence="2">The sequence shown here is derived from an EMBL/GenBank/DDBJ whole genome shotgun (WGS) entry which is preliminary data.</text>
</comment>
<dbReference type="SUPFAM" id="SSF53474">
    <property type="entry name" value="alpha/beta-Hydrolases"/>
    <property type="match status" value="1"/>
</dbReference>
<keyword evidence="3" id="KW-1185">Reference proteome</keyword>
<dbReference type="InterPro" id="IPR000073">
    <property type="entry name" value="AB_hydrolase_1"/>
</dbReference>
<protein>
    <recommendedName>
        <fullName evidence="1">AB hydrolase-1 domain-containing protein</fullName>
    </recommendedName>
</protein>